<evidence type="ECO:0000256" key="4">
    <source>
        <dbReference type="ARBA" id="ARBA00022705"/>
    </source>
</evidence>
<keyword evidence="3" id="KW-0548">Nucleotidyltransferase</keyword>
<sequence>MPTVAYHALSDHLSRTPAVDWPPVTLICGEEMLCKRAFENVLDVLMPESDRALGVETFDGGEDSIAAVLSSMNTYALLSTAKVVVLRDARLFYSARAQQGLREKVVAAAQSGDMKKASRSFCNLMGLAGLALDDLTTPAMRNKVVADIDGEPPAWFPQLLDYCREKGLRIPDRHDDGDLLNASMQKGFPDGHRLVVTTDFVDRRKALYKAIDQAGLVVDCTVPKGETRADRMARDAVTKATMDAALAQAGKRMAGDARQRLMQWTGFDLRTLSGSLAKLISFTGDRKTITDADVTAVLHRTRKDPIFEFTNAVADRDLSAILFLLNNLLHDGMHPLQLLAAVANQIRRLLLAKDFIARDGGRFWSAGMSFPQFKTAAFKAVQADDGSFTAIAQGWDSILDPAVDGKKKKKAAASDLVLAKNPKSPFPVFQTLKKADAFAWDTLVAAMIDLSEIDLRMKSTSQDPRMLLETFLVKLCRK</sequence>
<evidence type="ECO:0000259" key="8">
    <source>
        <dbReference type="Pfam" id="PF21694"/>
    </source>
</evidence>
<dbReference type="InterPro" id="IPR008921">
    <property type="entry name" value="DNA_pol3_clamp-load_cplx_C"/>
</dbReference>
<keyword evidence="10" id="KW-1185">Reference proteome</keyword>
<dbReference type="AlphaFoldDB" id="A0A5K7YEM2"/>
<evidence type="ECO:0000256" key="5">
    <source>
        <dbReference type="ARBA" id="ARBA00022932"/>
    </source>
</evidence>
<proteinExistence type="inferred from homology"/>
<dbReference type="EMBL" id="AP021874">
    <property type="protein sequence ID" value="BBO66179.1"/>
    <property type="molecule type" value="Genomic_DNA"/>
</dbReference>
<dbReference type="InterPro" id="IPR005790">
    <property type="entry name" value="DNA_polIII_delta"/>
</dbReference>
<dbReference type="PANTHER" id="PTHR34388">
    <property type="entry name" value="DNA POLYMERASE III SUBUNIT DELTA"/>
    <property type="match status" value="1"/>
</dbReference>
<dbReference type="InterPro" id="IPR048466">
    <property type="entry name" value="DNA_pol3_delta-like_C"/>
</dbReference>
<evidence type="ECO:0000256" key="2">
    <source>
        <dbReference type="ARBA" id="ARBA00022679"/>
    </source>
</evidence>
<evidence type="ECO:0000256" key="1">
    <source>
        <dbReference type="ARBA" id="ARBA00012417"/>
    </source>
</evidence>
<dbReference type="InterPro" id="IPR027417">
    <property type="entry name" value="P-loop_NTPase"/>
</dbReference>
<reference evidence="9 10" key="1">
    <citation type="submission" date="2019-11" db="EMBL/GenBank/DDBJ databases">
        <title>Comparative genomics of hydrocarbon-degrading Desulfosarcina strains.</title>
        <authorList>
            <person name="Watanabe M."/>
            <person name="Kojima H."/>
            <person name="Fukui M."/>
        </authorList>
    </citation>
    <scope>NUCLEOTIDE SEQUENCE [LARGE SCALE GENOMIC DNA]</scope>
    <source>
        <strain evidence="9 10">PL12</strain>
    </source>
</reference>
<dbReference type="OrthoDB" id="5430039at2"/>
<dbReference type="SUPFAM" id="SSF52540">
    <property type="entry name" value="P-loop containing nucleoside triphosphate hydrolases"/>
    <property type="match status" value="1"/>
</dbReference>
<dbReference type="PANTHER" id="PTHR34388:SF1">
    <property type="entry name" value="DNA POLYMERASE III SUBUNIT DELTA"/>
    <property type="match status" value="1"/>
</dbReference>
<protein>
    <recommendedName>
        <fullName evidence="1">DNA-directed DNA polymerase</fullName>
        <ecNumber evidence="1">2.7.7.7</ecNumber>
    </recommendedName>
</protein>
<gene>
    <name evidence="9" type="ORF">DSCA_01090</name>
</gene>
<feature type="domain" description="DNA polymerase III delta subunit-like C-terminal" evidence="8">
    <location>
        <begin position="305"/>
        <end position="355"/>
    </location>
</feature>
<accession>A0A5K7YEM2</accession>
<dbReference type="Proteomes" id="UP000427906">
    <property type="component" value="Chromosome"/>
</dbReference>
<comment type="catalytic activity">
    <reaction evidence="7">
        <text>DNA(n) + a 2'-deoxyribonucleoside 5'-triphosphate = DNA(n+1) + diphosphate</text>
        <dbReference type="Rhea" id="RHEA:22508"/>
        <dbReference type="Rhea" id="RHEA-COMP:17339"/>
        <dbReference type="Rhea" id="RHEA-COMP:17340"/>
        <dbReference type="ChEBI" id="CHEBI:33019"/>
        <dbReference type="ChEBI" id="CHEBI:61560"/>
        <dbReference type="ChEBI" id="CHEBI:173112"/>
        <dbReference type="EC" id="2.7.7.7"/>
    </reaction>
</comment>
<dbReference type="Gene3D" id="3.40.50.300">
    <property type="entry name" value="P-loop containing nucleotide triphosphate hydrolases"/>
    <property type="match status" value="1"/>
</dbReference>
<organism evidence="9 10">
    <name type="scientific">Desulfosarcina alkanivorans</name>
    <dbReference type="NCBI Taxonomy" id="571177"/>
    <lineage>
        <taxon>Bacteria</taxon>
        <taxon>Pseudomonadati</taxon>
        <taxon>Thermodesulfobacteriota</taxon>
        <taxon>Desulfobacteria</taxon>
        <taxon>Desulfobacterales</taxon>
        <taxon>Desulfosarcinaceae</taxon>
        <taxon>Desulfosarcina</taxon>
    </lineage>
</organism>
<dbReference type="EC" id="2.7.7.7" evidence="1"/>
<comment type="similarity">
    <text evidence="6">Belongs to the DNA polymerase HolA subunit family.</text>
</comment>
<dbReference type="GO" id="GO:0009360">
    <property type="term" value="C:DNA polymerase III complex"/>
    <property type="evidence" value="ECO:0007669"/>
    <property type="project" value="TreeGrafter"/>
</dbReference>
<evidence type="ECO:0000256" key="7">
    <source>
        <dbReference type="ARBA" id="ARBA00049244"/>
    </source>
</evidence>
<dbReference type="KEGG" id="dalk:DSCA_01090"/>
<keyword evidence="2" id="KW-0808">Transferase</keyword>
<dbReference type="GO" id="GO:0003677">
    <property type="term" value="F:DNA binding"/>
    <property type="evidence" value="ECO:0007669"/>
    <property type="project" value="InterPro"/>
</dbReference>
<keyword evidence="5" id="KW-0239">DNA-directed DNA polymerase</keyword>
<keyword evidence="4" id="KW-0235">DNA replication</keyword>
<evidence type="ECO:0000313" key="9">
    <source>
        <dbReference type="EMBL" id="BBO66179.1"/>
    </source>
</evidence>
<feature type="domain" description="DNA polymerase III delta subunit-like C-terminal" evidence="8">
    <location>
        <begin position="424"/>
        <end position="475"/>
    </location>
</feature>
<evidence type="ECO:0000256" key="3">
    <source>
        <dbReference type="ARBA" id="ARBA00022695"/>
    </source>
</evidence>
<dbReference type="RefSeq" id="WP_155314597.1">
    <property type="nucleotide sequence ID" value="NZ_AP021874.1"/>
</dbReference>
<evidence type="ECO:0000256" key="6">
    <source>
        <dbReference type="ARBA" id="ARBA00034754"/>
    </source>
</evidence>
<dbReference type="Gene3D" id="1.20.272.10">
    <property type="match status" value="1"/>
</dbReference>
<evidence type="ECO:0000313" key="10">
    <source>
        <dbReference type="Proteomes" id="UP000427906"/>
    </source>
</evidence>
<name>A0A5K7YEM2_9BACT</name>
<dbReference type="NCBIfam" id="TIGR01128">
    <property type="entry name" value="holA"/>
    <property type="match status" value="1"/>
</dbReference>
<dbReference type="GO" id="GO:0006261">
    <property type="term" value="P:DNA-templated DNA replication"/>
    <property type="evidence" value="ECO:0007669"/>
    <property type="project" value="TreeGrafter"/>
</dbReference>
<dbReference type="Pfam" id="PF21694">
    <property type="entry name" value="DNA_pol3_delta_C"/>
    <property type="match status" value="2"/>
</dbReference>
<dbReference type="GO" id="GO:0003887">
    <property type="term" value="F:DNA-directed DNA polymerase activity"/>
    <property type="evidence" value="ECO:0007669"/>
    <property type="project" value="UniProtKB-KW"/>
</dbReference>
<dbReference type="Gene3D" id="1.10.8.60">
    <property type="match status" value="1"/>
</dbReference>
<dbReference type="SUPFAM" id="SSF48019">
    <property type="entry name" value="post-AAA+ oligomerization domain-like"/>
    <property type="match status" value="1"/>
</dbReference>